<dbReference type="AlphaFoldDB" id="A0A345NLA8"/>
<protein>
    <submittedName>
        <fullName evidence="1">Uncharacterized protein</fullName>
    </submittedName>
</protein>
<reference evidence="1 2" key="1">
    <citation type="submission" date="2018-07" db="EMBL/GenBank/DDBJ databases">
        <title>Complete genome sequencing of Ornithinimicrobium sp. AMA3305.</title>
        <authorList>
            <person name="Bae J.-W."/>
        </authorList>
    </citation>
    <scope>NUCLEOTIDE SEQUENCE [LARGE SCALE GENOMIC DNA]</scope>
    <source>
        <strain evidence="1 2">AMA3305</strain>
    </source>
</reference>
<organism evidence="1 2">
    <name type="scientific">Ornithinimicrobium avium</name>
    <dbReference type="NCBI Taxonomy" id="2283195"/>
    <lineage>
        <taxon>Bacteria</taxon>
        <taxon>Bacillati</taxon>
        <taxon>Actinomycetota</taxon>
        <taxon>Actinomycetes</taxon>
        <taxon>Micrococcales</taxon>
        <taxon>Ornithinimicrobiaceae</taxon>
        <taxon>Ornithinimicrobium</taxon>
    </lineage>
</organism>
<accession>A0A345NLA8</accession>
<dbReference type="EMBL" id="CP031229">
    <property type="protein sequence ID" value="AXH95816.1"/>
    <property type="molecule type" value="Genomic_DNA"/>
</dbReference>
<dbReference type="Proteomes" id="UP000253790">
    <property type="component" value="Chromosome"/>
</dbReference>
<dbReference type="KEGG" id="orn:DV701_06455"/>
<keyword evidence="2" id="KW-1185">Reference proteome</keyword>
<dbReference type="OrthoDB" id="4866617at2"/>
<evidence type="ECO:0000313" key="2">
    <source>
        <dbReference type="Proteomes" id="UP000253790"/>
    </source>
</evidence>
<gene>
    <name evidence="1" type="ORF">DV701_06455</name>
</gene>
<dbReference type="Pfam" id="PF21853">
    <property type="entry name" value="DUF6912"/>
    <property type="match status" value="1"/>
</dbReference>
<dbReference type="InterPro" id="IPR054206">
    <property type="entry name" value="DUF6912"/>
</dbReference>
<name>A0A345NLA8_9MICO</name>
<proteinExistence type="predicted"/>
<evidence type="ECO:0000313" key="1">
    <source>
        <dbReference type="EMBL" id="AXH95816.1"/>
    </source>
</evidence>
<sequence>MVANRATDTAVQADGRKESAMTTVRCYLPVTPEQLRRLRDERRLAGPLPAYAVTASVQAAHAGADLDEWEFVALQEAARSQLAGGAPVIVAAADVVEEGVRRREDRASGARVEVGDVDLPRVAALHLGDDVVTGRAGAAADGPQGIELSWYDTTEIAHVAELAAALDGTPAGD</sequence>